<evidence type="ECO:0000259" key="1">
    <source>
        <dbReference type="PROSITE" id="PS50994"/>
    </source>
</evidence>
<dbReference type="KEGG" id="sfol:H3H32_31110"/>
<dbReference type="PANTHER" id="PTHR47515:SF2">
    <property type="entry name" value="INTEGRASE CORE DOMAIN PROTEIN"/>
    <property type="match status" value="1"/>
</dbReference>
<dbReference type="GO" id="GO:0003676">
    <property type="term" value="F:nucleic acid binding"/>
    <property type="evidence" value="ECO:0007669"/>
    <property type="project" value="InterPro"/>
</dbReference>
<dbReference type="InterPro" id="IPR036397">
    <property type="entry name" value="RNaseH_sf"/>
</dbReference>
<evidence type="ECO:0000313" key="3">
    <source>
        <dbReference type="Proteomes" id="UP000515369"/>
    </source>
</evidence>
<dbReference type="InterPro" id="IPR012337">
    <property type="entry name" value="RNaseH-like_sf"/>
</dbReference>
<accession>A0A7G5GTY0</accession>
<dbReference type="AlphaFoldDB" id="A0A7G5GTY0"/>
<dbReference type="Pfam" id="PF13683">
    <property type="entry name" value="rve_3"/>
    <property type="match status" value="1"/>
</dbReference>
<sequence>MDYSLPAQRVIRLLAQLVERYGKPERLRSDNGPEFISQALQDWCKDHTVDLCWIEPGKPTQNAYIERFNGTFRREVLDAHVFSSIKQVRQIVDG</sequence>
<dbReference type="GO" id="GO:0015074">
    <property type="term" value="P:DNA integration"/>
    <property type="evidence" value="ECO:0007669"/>
    <property type="project" value="InterPro"/>
</dbReference>
<reference evidence="2 3" key="1">
    <citation type="submission" date="2020-07" db="EMBL/GenBank/DDBJ databases">
        <title>Spirosoma foliorum sp. nov., isolated from the leaves on the Nejang mountain Korea, Republic of.</title>
        <authorList>
            <person name="Ho H."/>
            <person name="Lee Y.-J."/>
            <person name="Nurcahyanto D.-A."/>
            <person name="Kim S.-G."/>
        </authorList>
    </citation>
    <scope>NUCLEOTIDE SEQUENCE [LARGE SCALE GENOMIC DNA]</scope>
    <source>
        <strain evidence="2 3">PL0136</strain>
    </source>
</reference>
<keyword evidence="3" id="KW-1185">Reference proteome</keyword>
<organism evidence="2 3">
    <name type="scientific">Spirosoma foliorum</name>
    <dbReference type="NCBI Taxonomy" id="2710596"/>
    <lineage>
        <taxon>Bacteria</taxon>
        <taxon>Pseudomonadati</taxon>
        <taxon>Bacteroidota</taxon>
        <taxon>Cytophagia</taxon>
        <taxon>Cytophagales</taxon>
        <taxon>Cytophagaceae</taxon>
        <taxon>Spirosoma</taxon>
    </lineage>
</organism>
<dbReference type="Gene3D" id="3.30.420.10">
    <property type="entry name" value="Ribonuclease H-like superfamily/Ribonuclease H"/>
    <property type="match status" value="1"/>
</dbReference>
<protein>
    <submittedName>
        <fullName evidence="2">Transposase family protein</fullName>
    </submittedName>
</protein>
<proteinExistence type="predicted"/>
<dbReference type="SUPFAM" id="SSF53098">
    <property type="entry name" value="Ribonuclease H-like"/>
    <property type="match status" value="1"/>
</dbReference>
<feature type="domain" description="Integrase catalytic" evidence="1">
    <location>
        <begin position="1"/>
        <end position="94"/>
    </location>
</feature>
<dbReference type="PANTHER" id="PTHR47515">
    <property type="entry name" value="LOW CALCIUM RESPONSE LOCUS PROTEIN T"/>
    <property type="match status" value="1"/>
</dbReference>
<dbReference type="InterPro" id="IPR001584">
    <property type="entry name" value="Integrase_cat-core"/>
</dbReference>
<name>A0A7G5GTY0_9BACT</name>
<dbReference type="RefSeq" id="WP_182459631.1">
    <property type="nucleotide sequence ID" value="NZ_CP059732.1"/>
</dbReference>
<evidence type="ECO:0000313" key="2">
    <source>
        <dbReference type="EMBL" id="QMW02322.1"/>
    </source>
</evidence>
<dbReference type="EMBL" id="CP059732">
    <property type="protein sequence ID" value="QMW02322.1"/>
    <property type="molecule type" value="Genomic_DNA"/>
</dbReference>
<dbReference type="PROSITE" id="PS50994">
    <property type="entry name" value="INTEGRASE"/>
    <property type="match status" value="1"/>
</dbReference>
<gene>
    <name evidence="2" type="ORF">H3H32_31110</name>
</gene>
<dbReference type="Proteomes" id="UP000515369">
    <property type="component" value="Chromosome"/>
</dbReference>